<feature type="region of interest" description="Disordered" evidence="1">
    <location>
        <begin position="132"/>
        <end position="162"/>
    </location>
</feature>
<name>A0AA38R6T1_9PEZI</name>
<dbReference type="EMBL" id="JANBVO010000037">
    <property type="protein sequence ID" value="KAJ9136917.1"/>
    <property type="molecule type" value="Genomic_DNA"/>
</dbReference>
<proteinExistence type="predicted"/>
<dbReference type="AlphaFoldDB" id="A0AA38R6T1"/>
<organism evidence="2 3">
    <name type="scientific">Pleurostoma richardsiae</name>
    <dbReference type="NCBI Taxonomy" id="41990"/>
    <lineage>
        <taxon>Eukaryota</taxon>
        <taxon>Fungi</taxon>
        <taxon>Dikarya</taxon>
        <taxon>Ascomycota</taxon>
        <taxon>Pezizomycotina</taxon>
        <taxon>Sordariomycetes</taxon>
        <taxon>Sordariomycetidae</taxon>
        <taxon>Calosphaeriales</taxon>
        <taxon>Pleurostomataceae</taxon>
        <taxon>Pleurostoma</taxon>
    </lineage>
</organism>
<evidence type="ECO:0000256" key="1">
    <source>
        <dbReference type="SAM" id="MobiDB-lite"/>
    </source>
</evidence>
<dbReference type="Proteomes" id="UP001174694">
    <property type="component" value="Unassembled WGS sequence"/>
</dbReference>
<evidence type="ECO:0000313" key="3">
    <source>
        <dbReference type="Proteomes" id="UP001174694"/>
    </source>
</evidence>
<accession>A0AA38R6T1</accession>
<feature type="region of interest" description="Disordered" evidence="1">
    <location>
        <begin position="241"/>
        <end position="260"/>
    </location>
</feature>
<gene>
    <name evidence="2" type="ORF">NKR23_g9552</name>
</gene>
<sequence>MDAPSQQPTLQLVEVIHTGCPVASCRYSCVAPLLRSCFINNLLQHSKSVFYHCAERLAAEVLARSHEERHPEALGRGEVSVTVVWKETLTLVDTEVSPLSDVQFSNLVQFLEGSGMSSKFFIRIVISDDRSGSPMDIDPADSPADDETGGSPMDVDPEGSPMDVDEPEPLIDASHEAEALPAALLAYRSSSPVLEPGPETSGLESDILDLINLSGYRALPAEPNPYPAATAIHSPVSVYQEPISDGQPNGYENVVSQNPM</sequence>
<evidence type="ECO:0000313" key="2">
    <source>
        <dbReference type="EMBL" id="KAJ9136917.1"/>
    </source>
</evidence>
<comment type="caution">
    <text evidence="2">The sequence shown here is derived from an EMBL/GenBank/DDBJ whole genome shotgun (WGS) entry which is preliminary data.</text>
</comment>
<protein>
    <submittedName>
        <fullName evidence="2">Uncharacterized protein</fullName>
    </submittedName>
</protein>
<keyword evidence="3" id="KW-1185">Reference proteome</keyword>
<reference evidence="2" key="1">
    <citation type="submission" date="2022-07" db="EMBL/GenBank/DDBJ databases">
        <title>Fungi with potential for degradation of polypropylene.</title>
        <authorList>
            <person name="Gostincar C."/>
        </authorList>
    </citation>
    <scope>NUCLEOTIDE SEQUENCE</scope>
    <source>
        <strain evidence="2">EXF-13308</strain>
    </source>
</reference>